<organism evidence="2 3">
    <name type="scientific">Dryococelus australis</name>
    <dbReference type="NCBI Taxonomy" id="614101"/>
    <lineage>
        <taxon>Eukaryota</taxon>
        <taxon>Metazoa</taxon>
        <taxon>Ecdysozoa</taxon>
        <taxon>Arthropoda</taxon>
        <taxon>Hexapoda</taxon>
        <taxon>Insecta</taxon>
        <taxon>Pterygota</taxon>
        <taxon>Neoptera</taxon>
        <taxon>Polyneoptera</taxon>
        <taxon>Phasmatodea</taxon>
        <taxon>Verophasmatodea</taxon>
        <taxon>Anareolatae</taxon>
        <taxon>Phasmatidae</taxon>
        <taxon>Eurycanthinae</taxon>
        <taxon>Dryococelus</taxon>
    </lineage>
</organism>
<proteinExistence type="predicted"/>
<evidence type="ECO:0000313" key="3">
    <source>
        <dbReference type="Proteomes" id="UP001159363"/>
    </source>
</evidence>
<protein>
    <submittedName>
        <fullName evidence="2">Uncharacterized protein</fullName>
    </submittedName>
</protein>
<keyword evidence="3" id="KW-1185">Reference proteome</keyword>
<reference evidence="2 3" key="1">
    <citation type="submission" date="2023-02" db="EMBL/GenBank/DDBJ databases">
        <title>LHISI_Scaffold_Assembly.</title>
        <authorList>
            <person name="Stuart O.P."/>
            <person name="Cleave R."/>
            <person name="Magrath M.J.L."/>
            <person name="Mikheyev A.S."/>
        </authorList>
    </citation>
    <scope>NUCLEOTIDE SEQUENCE [LARGE SCALE GENOMIC DNA]</scope>
    <source>
        <strain evidence="2">Daus_M_001</strain>
        <tissue evidence="2">Leg muscle</tissue>
    </source>
</reference>
<gene>
    <name evidence="2" type="ORF">PR048_032301</name>
</gene>
<feature type="region of interest" description="Disordered" evidence="1">
    <location>
        <begin position="147"/>
        <end position="176"/>
    </location>
</feature>
<name>A0ABQ9G512_9NEOP</name>
<feature type="region of interest" description="Disordered" evidence="1">
    <location>
        <begin position="1"/>
        <end position="28"/>
    </location>
</feature>
<sequence>MTRLHEVVSTRESALERGGGDAHLPSQTAPNTVFPRFLPPYPHQISSLARVLSVPRLVSSLYSVFFPPKPVVGEGLVKEHRKRKGRRRCSSPKFARESGKCIRKFEGKELINICRPSQAAQPPRFLLWNSCPYARCQTGPIPSAFLASPPPPPFSPSKPCGPPQFSTQTSPRRAHFPSQVSLSLDIGTRVAPPERPQSLQRPDVSPGAAINLAQALLPSVRCPPLPQGLAESGVNRRITVLSGAAVVQWSEYPPPAVANRVRFPAGLLPDFLILESCWTMPLAGGFHSKRTSFLKVAPSDTCVTERRNVEIESTGPLLKEPNPIAGPQKLSGYRTQQWDRRNLVGREPNDGAAVYQWLERPIVGQQKLGVNVSSIARSLEMSSKLQRGGGTGKESAISCSNEPIPQYAWSGFRNP</sequence>
<dbReference type="Proteomes" id="UP001159363">
    <property type="component" value="Chromosome 15"/>
</dbReference>
<accession>A0ABQ9G512</accession>
<feature type="compositionally biased region" description="Pro residues" evidence="1">
    <location>
        <begin position="148"/>
        <end position="162"/>
    </location>
</feature>
<evidence type="ECO:0000256" key="1">
    <source>
        <dbReference type="SAM" id="MobiDB-lite"/>
    </source>
</evidence>
<evidence type="ECO:0000313" key="2">
    <source>
        <dbReference type="EMBL" id="KAJ8866458.1"/>
    </source>
</evidence>
<dbReference type="EMBL" id="JARBHB010000016">
    <property type="protein sequence ID" value="KAJ8866458.1"/>
    <property type="molecule type" value="Genomic_DNA"/>
</dbReference>
<feature type="compositionally biased region" description="Basic and acidic residues" evidence="1">
    <location>
        <begin position="1"/>
        <end position="20"/>
    </location>
</feature>
<comment type="caution">
    <text evidence="2">The sequence shown here is derived from an EMBL/GenBank/DDBJ whole genome shotgun (WGS) entry which is preliminary data.</text>
</comment>